<organism evidence="1 2">
    <name type="scientific">Paractinoplanes globisporus</name>
    <dbReference type="NCBI Taxonomy" id="113565"/>
    <lineage>
        <taxon>Bacteria</taxon>
        <taxon>Bacillati</taxon>
        <taxon>Actinomycetota</taxon>
        <taxon>Actinomycetes</taxon>
        <taxon>Micromonosporales</taxon>
        <taxon>Micromonosporaceae</taxon>
        <taxon>Paractinoplanes</taxon>
    </lineage>
</organism>
<gene>
    <name evidence="1" type="ORF">ACFY35_06835</name>
</gene>
<name>A0ABW6W801_9ACTN</name>
<keyword evidence="2" id="KW-1185">Reference proteome</keyword>
<dbReference type="EMBL" id="JBIAZU010000001">
    <property type="protein sequence ID" value="MFF5289133.1"/>
    <property type="molecule type" value="Genomic_DNA"/>
</dbReference>
<comment type="caution">
    <text evidence="1">The sequence shown here is derived from an EMBL/GenBank/DDBJ whole genome shotgun (WGS) entry which is preliminary data.</text>
</comment>
<evidence type="ECO:0000313" key="2">
    <source>
        <dbReference type="Proteomes" id="UP001602245"/>
    </source>
</evidence>
<accession>A0ABW6W801</accession>
<dbReference type="Proteomes" id="UP001602245">
    <property type="component" value="Unassembled WGS sequence"/>
</dbReference>
<dbReference type="Gene3D" id="1.25.10.10">
    <property type="entry name" value="Leucine-rich Repeat Variant"/>
    <property type="match status" value="1"/>
</dbReference>
<dbReference type="InterPro" id="IPR011989">
    <property type="entry name" value="ARM-like"/>
</dbReference>
<protein>
    <submittedName>
        <fullName evidence="1">HEAT repeat domain-containing protein</fullName>
    </submittedName>
</protein>
<reference evidence="1 2" key="1">
    <citation type="submission" date="2024-10" db="EMBL/GenBank/DDBJ databases">
        <title>The Natural Products Discovery Center: Release of the First 8490 Sequenced Strains for Exploring Actinobacteria Biosynthetic Diversity.</title>
        <authorList>
            <person name="Kalkreuter E."/>
            <person name="Kautsar S.A."/>
            <person name="Yang D."/>
            <person name="Bader C.D."/>
            <person name="Teijaro C.N."/>
            <person name="Fluegel L."/>
            <person name="Davis C.M."/>
            <person name="Simpson J.R."/>
            <person name="Lauterbach L."/>
            <person name="Steele A.D."/>
            <person name="Gui C."/>
            <person name="Meng S."/>
            <person name="Li G."/>
            <person name="Viehrig K."/>
            <person name="Ye F."/>
            <person name="Su P."/>
            <person name="Kiefer A.F."/>
            <person name="Nichols A."/>
            <person name="Cepeda A.J."/>
            <person name="Yan W."/>
            <person name="Fan B."/>
            <person name="Jiang Y."/>
            <person name="Adhikari A."/>
            <person name="Zheng C.-J."/>
            <person name="Schuster L."/>
            <person name="Cowan T.M."/>
            <person name="Smanski M.J."/>
            <person name="Chevrette M.G."/>
            <person name="De Carvalho L.P.S."/>
            <person name="Shen B."/>
        </authorList>
    </citation>
    <scope>NUCLEOTIDE SEQUENCE [LARGE SCALE GENOMIC DNA]</scope>
    <source>
        <strain evidence="1 2">NPDC000087</strain>
    </source>
</reference>
<proteinExistence type="predicted"/>
<evidence type="ECO:0000313" key="1">
    <source>
        <dbReference type="EMBL" id="MFF5289133.1"/>
    </source>
</evidence>
<sequence>MHENRFIDLFRSTPDDDVKVEAIVALDEHAADPQVIAFLTVVTADPGEYDLARIECMKILRLWPPPAPDARRDAGRAMAAALRDDDELVRQYAAMSLGPYLDDPPVFEALTATVLHDDDLDVRHNALAAIAEAGPADRHADLLRRLAGDPELARAAARTLDRWSGEAPLR</sequence>
<dbReference type="RefSeq" id="WP_020509479.1">
    <property type="nucleotide sequence ID" value="NZ_JBIAZU010000001.1"/>
</dbReference>
<dbReference type="SUPFAM" id="SSF48371">
    <property type="entry name" value="ARM repeat"/>
    <property type="match status" value="1"/>
</dbReference>
<dbReference type="Pfam" id="PF13646">
    <property type="entry name" value="HEAT_2"/>
    <property type="match status" value="1"/>
</dbReference>
<dbReference type="InterPro" id="IPR016024">
    <property type="entry name" value="ARM-type_fold"/>
</dbReference>